<gene>
    <name evidence="3" type="ORF">AWB83_06002</name>
</gene>
<sequence>MRQRTRLASPINLFGPDANMKQPSTIRYATLALALSICSFLAPFTSTFAASTQTKYATKANQPSQGAQPGDEASAQAAPEDLSDLKADARAPRVEGNIAELQNLVQAGSLIELRETRNGSYGAKLFFLAQDMLFYVALSQDDRWWRVVKTQDQSRAESIYAQFARKSFDLADGEIRRMQLAAQKALLERVIAKSAERANRLSTDLALAQQQDSQVSQRQQQLQVESAALQTDKLEAERKLRALQMQVDQLQRQTEAGLAPVNVMPSR</sequence>
<protein>
    <submittedName>
        <fullName evidence="3">Signal peptide protein</fullName>
    </submittedName>
</protein>
<organism evidence="3 4">
    <name type="scientific">Caballeronia ptereochthonis</name>
    <dbReference type="NCBI Taxonomy" id="1777144"/>
    <lineage>
        <taxon>Bacteria</taxon>
        <taxon>Pseudomonadati</taxon>
        <taxon>Pseudomonadota</taxon>
        <taxon>Betaproteobacteria</taxon>
        <taxon>Burkholderiales</taxon>
        <taxon>Burkholderiaceae</taxon>
        <taxon>Caballeronia</taxon>
    </lineage>
</organism>
<dbReference type="Pfam" id="PF11180">
    <property type="entry name" value="DUF2968"/>
    <property type="match status" value="1"/>
</dbReference>
<evidence type="ECO:0000313" key="4">
    <source>
        <dbReference type="Proteomes" id="UP000054978"/>
    </source>
</evidence>
<accession>A0A158DWU4</accession>
<evidence type="ECO:0000256" key="2">
    <source>
        <dbReference type="SAM" id="MobiDB-lite"/>
    </source>
</evidence>
<evidence type="ECO:0000313" key="3">
    <source>
        <dbReference type="EMBL" id="SAK99034.1"/>
    </source>
</evidence>
<feature type="region of interest" description="Disordered" evidence="2">
    <location>
        <begin position="59"/>
        <end position="80"/>
    </location>
</feature>
<dbReference type="Proteomes" id="UP000054978">
    <property type="component" value="Unassembled WGS sequence"/>
</dbReference>
<comment type="caution">
    <text evidence="3">The sequence shown here is derived from an EMBL/GenBank/DDBJ whole genome shotgun (WGS) entry which is preliminary data.</text>
</comment>
<dbReference type="STRING" id="1777144.AWB83_06002"/>
<dbReference type="InterPro" id="IPR021350">
    <property type="entry name" value="DUF2968"/>
</dbReference>
<name>A0A158DWU4_9BURK</name>
<feature type="coiled-coil region" evidence="1">
    <location>
        <begin position="191"/>
        <end position="253"/>
    </location>
</feature>
<keyword evidence="1" id="KW-0175">Coiled coil</keyword>
<dbReference type="AlphaFoldDB" id="A0A158DWU4"/>
<evidence type="ECO:0000256" key="1">
    <source>
        <dbReference type="SAM" id="Coils"/>
    </source>
</evidence>
<reference evidence="3" key="1">
    <citation type="submission" date="2016-01" db="EMBL/GenBank/DDBJ databases">
        <authorList>
            <person name="Peeters C."/>
        </authorList>
    </citation>
    <scope>NUCLEOTIDE SEQUENCE [LARGE SCALE GENOMIC DNA]</scope>
    <source>
        <strain evidence="3">LMG 29326</strain>
    </source>
</reference>
<keyword evidence="4" id="KW-1185">Reference proteome</keyword>
<proteinExistence type="predicted"/>
<dbReference type="EMBL" id="FCOB02000039">
    <property type="protein sequence ID" value="SAK99034.1"/>
    <property type="molecule type" value="Genomic_DNA"/>
</dbReference>